<dbReference type="OrthoDB" id="5521926at2"/>
<evidence type="ECO:0000313" key="3">
    <source>
        <dbReference type="Proteomes" id="UP000193487"/>
    </source>
</evidence>
<reference evidence="2 3" key="1">
    <citation type="submission" date="2016-01" db="EMBL/GenBank/DDBJ databases">
        <title>The new phylogeny of the genus Mycobacterium.</title>
        <authorList>
            <person name="Tarcisio F."/>
            <person name="Conor M."/>
            <person name="Antonella G."/>
            <person name="Elisabetta G."/>
            <person name="Giulia F.S."/>
            <person name="Sara T."/>
            <person name="Anna F."/>
            <person name="Clotilde B."/>
            <person name="Roberto B."/>
            <person name="Veronica D.S."/>
            <person name="Fabio R."/>
            <person name="Monica P."/>
            <person name="Olivier J."/>
            <person name="Enrico T."/>
            <person name="Nicola S."/>
        </authorList>
    </citation>
    <scope>NUCLEOTIDE SEQUENCE [LARGE SCALE GENOMIC DNA]</scope>
    <source>
        <strain evidence="2 3">DSM 45166</strain>
    </source>
</reference>
<sequence>MLERRAGFHHRDDFRSLTLGAGVPQLGPPGWRIQRTIATSRAPCAGQPAADGVADIKTGLATLEQLRSAAEAAKIIVEPRTRRSTSARRVPDRASLAAQ</sequence>
<evidence type="ECO:0000313" key="2">
    <source>
        <dbReference type="EMBL" id="ORW07729.1"/>
    </source>
</evidence>
<dbReference type="RefSeq" id="WP_084047064.1">
    <property type="nucleotide sequence ID" value="NZ_LQPE01000039.1"/>
</dbReference>
<accession>A0A1X1Y9I5</accession>
<comment type="caution">
    <text evidence="2">The sequence shown here is derived from an EMBL/GenBank/DDBJ whole genome shotgun (WGS) entry which is preliminary data.</text>
</comment>
<organism evidence="2 3">
    <name type="scientific">Mycobacterium kyorinense</name>
    <dbReference type="NCBI Taxonomy" id="487514"/>
    <lineage>
        <taxon>Bacteria</taxon>
        <taxon>Bacillati</taxon>
        <taxon>Actinomycetota</taxon>
        <taxon>Actinomycetes</taxon>
        <taxon>Mycobacteriales</taxon>
        <taxon>Mycobacteriaceae</taxon>
        <taxon>Mycobacterium</taxon>
    </lineage>
</organism>
<name>A0A1X1Y9I5_9MYCO</name>
<dbReference type="AlphaFoldDB" id="A0A1X1Y9I5"/>
<keyword evidence="3" id="KW-1185">Reference proteome</keyword>
<protein>
    <submittedName>
        <fullName evidence="2">Uncharacterized protein</fullName>
    </submittedName>
</protein>
<gene>
    <name evidence="2" type="ORF">AWC14_24445</name>
</gene>
<proteinExistence type="predicted"/>
<feature type="region of interest" description="Disordered" evidence="1">
    <location>
        <begin position="80"/>
        <end position="99"/>
    </location>
</feature>
<dbReference type="EMBL" id="LQPE01000039">
    <property type="protein sequence ID" value="ORW07729.1"/>
    <property type="molecule type" value="Genomic_DNA"/>
</dbReference>
<evidence type="ECO:0000256" key="1">
    <source>
        <dbReference type="SAM" id="MobiDB-lite"/>
    </source>
</evidence>
<dbReference type="Proteomes" id="UP000193487">
    <property type="component" value="Unassembled WGS sequence"/>
</dbReference>